<dbReference type="PANTHER" id="PTHR34215:SF1">
    <property type="entry name" value="YLXR DOMAIN-CONTAINING PROTEIN"/>
    <property type="match status" value="1"/>
</dbReference>
<evidence type="ECO:0000313" key="2">
    <source>
        <dbReference type="EMBL" id="QCC78648.1"/>
    </source>
</evidence>
<dbReference type="Gene3D" id="3.30.1230.10">
    <property type="entry name" value="YlxR-like"/>
    <property type="match status" value="1"/>
</dbReference>
<dbReference type="InterPro" id="IPR035931">
    <property type="entry name" value="YlxR-like_sf"/>
</dbReference>
<evidence type="ECO:0000313" key="3">
    <source>
        <dbReference type="Proteomes" id="UP000297025"/>
    </source>
</evidence>
<dbReference type="InterPro" id="IPR037465">
    <property type="entry name" value="YlxR"/>
</dbReference>
<dbReference type="KEGG" id="ndp:E2C04_06370"/>
<dbReference type="Pfam" id="PF04296">
    <property type="entry name" value="YlxR"/>
    <property type="match status" value="1"/>
</dbReference>
<gene>
    <name evidence="2" type="ORF">E2C04_06370</name>
</gene>
<feature type="domain" description="YlxR" evidence="1">
    <location>
        <begin position="9"/>
        <end position="76"/>
    </location>
</feature>
<accession>A0A4P7UHK8</accession>
<organism evidence="2 3">
    <name type="scientific">Nocardioides daphniae</name>
    <dbReference type="NCBI Taxonomy" id="402297"/>
    <lineage>
        <taxon>Bacteria</taxon>
        <taxon>Bacillati</taxon>
        <taxon>Actinomycetota</taxon>
        <taxon>Actinomycetes</taxon>
        <taxon>Propionibacteriales</taxon>
        <taxon>Nocardioidaceae</taxon>
        <taxon>Nocardioides</taxon>
    </lineage>
</organism>
<dbReference type="Proteomes" id="UP000297025">
    <property type="component" value="Chromosome"/>
</dbReference>
<dbReference type="InterPro" id="IPR007393">
    <property type="entry name" value="YlxR_dom"/>
</dbReference>
<protein>
    <submittedName>
        <fullName evidence="2">YlxR family protein</fullName>
    </submittedName>
</protein>
<reference evidence="2 3" key="1">
    <citation type="journal article" date="2008" name="Int. J. Syst. Evol. Microbiol.">
        <title>Nocardioides daphniae sp. nov., isolated from Daphnia cucullata (Crustacea: Cladocera).</title>
        <authorList>
            <person name="Toth E.M."/>
            <person name="Keki Z."/>
            <person name="Homonnay Z.G."/>
            <person name="Borsodi A.K."/>
            <person name="Marialigeti K."/>
            <person name="Schumann P."/>
        </authorList>
    </citation>
    <scope>NUCLEOTIDE SEQUENCE [LARGE SCALE GENOMIC DNA]</scope>
    <source>
        <strain evidence="2 3">JCM 16608</strain>
    </source>
</reference>
<dbReference type="PANTHER" id="PTHR34215">
    <property type="entry name" value="BLL0784 PROTEIN"/>
    <property type="match status" value="1"/>
</dbReference>
<evidence type="ECO:0000259" key="1">
    <source>
        <dbReference type="Pfam" id="PF04296"/>
    </source>
</evidence>
<dbReference type="AlphaFoldDB" id="A0A4P7UHK8"/>
<dbReference type="SUPFAM" id="SSF64376">
    <property type="entry name" value="YlxR-like"/>
    <property type="match status" value="1"/>
</dbReference>
<name>A0A4P7UHK8_9ACTN</name>
<sequence length="95" mass="10081">MNPGAGPVRTCVGCRQRTAKSELLRVVVGPGPDGRPAVVPDPAATAAGRGAHLHPTVECYELAVRRRAFSRALRVKEGLHNVPVGEYLATRATDQ</sequence>
<dbReference type="OrthoDB" id="5244965at2"/>
<proteinExistence type="predicted"/>
<dbReference type="EMBL" id="CP038462">
    <property type="protein sequence ID" value="QCC78648.1"/>
    <property type="molecule type" value="Genomic_DNA"/>
</dbReference>